<organism evidence="1 2">
    <name type="scientific">Nostoc sphaeroides CCNUC1</name>
    <dbReference type="NCBI Taxonomy" id="2653204"/>
    <lineage>
        <taxon>Bacteria</taxon>
        <taxon>Bacillati</taxon>
        <taxon>Cyanobacteriota</taxon>
        <taxon>Cyanophyceae</taxon>
        <taxon>Nostocales</taxon>
        <taxon>Nostocaceae</taxon>
        <taxon>Nostoc</taxon>
    </lineage>
</organism>
<gene>
    <name evidence="1" type="ORF">GXM_01124</name>
</gene>
<evidence type="ECO:0000313" key="1">
    <source>
        <dbReference type="EMBL" id="QFS43651.1"/>
    </source>
</evidence>
<protein>
    <submittedName>
        <fullName evidence="1">Uncharacterized protein</fullName>
    </submittedName>
</protein>
<dbReference type="AlphaFoldDB" id="A0A5P8VTK3"/>
<dbReference type="EMBL" id="CP045226">
    <property type="protein sequence ID" value="QFS43651.1"/>
    <property type="molecule type" value="Genomic_DNA"/>
</dbReference>
<sequence length="45" mass="5218">MTGLVRSLPQKIRNVILSGTQGRENFHQMFRSAQDNNLSIYARLR</sequence>
<evidence type="ECO:0000313" key="2">
    <source>
        <dbReference type="Proteomes" id="UP000326678"/>
    </source>
</evidence>
<dbReference type="KEGG" id="nsh:GXM_01124"/>
<proteinExistence type="predicted"/>
<reference evidence="1 2" key="1">
    <citation type="submission" date="2019-10" db="EMBL/GenBank/DDBJ databases">
        <title>Genomic and transcriptomic insights into the perfect genentic adaptation of a filamentous nitrogen-fixing cyanobacterium to rice fields.</title>
        <authorList>
            <person name="Chen Z."/>
        </authorList>
    </citation>
    <scope>NUCLEOTIDE SEQUENCE [LARGE SCALE GENOMIC DNA]</scope>
    <source>
        <strain evidence="1">CCNUC1</strain>
    </source>
</reference>
<dbReference type="Proteomes" id="UP000326678">
    <property type="component" value="Chromosome Gxm1"/>
</dbReference>
<name>A0A5P8VTK3_9NOSO</name>
<keyword evidence="2" id="KW-1185">Reference proteome</keyword>
<accession>A0A5P8VTK3</accession>